<organism evidence="3 4">
    <name type="scientific">Chlamydomonas eustigma</name>
    <dbReference type="NCBI Taxonomy" id="1157962"/>
    <lineage>
        <taxon>Eukaryota</taxon>
        <taxon>Viridiplantae</taxon>
        <taxon>Chlorophyta</taxon>
        <taxon>core chlorophytes</taxon>
        <taxon>Chlorophyceae</taxon>
        <taxon>CS clade</taxon>
        <taxon>Chlamydomonadales</taxon>
        <taxon>Chlamydomonadaceae</taxon>
        <taxon>Chlamydomonas</taxon>
    </lineage>
</organism>
<proteinExistence type="predicted"/>
<dbReference type="GO" id="GO:0004497">
    <property type="term" value="F:monooxygenase activity"/>
    <property type="evidence" value="ECO:0007669"/>
    <property type="project" value="UniProtKB-KW"/>
</dbReference>
<evidence type="ECO:0000256" key="1">
    <source>
        <dbReference type="ARBA" id="ARBA00023002"/>
    </source>
</evidence>
<dbReference type="OrthoDB" id="9993796at2759"/>
<dbReference type="Proteomes" id="UP000232323">
    <property type="component" value="Unassembled WGS sequence"/>
</dbReference>
<dbReference type="InterPro" id="IPR050493">
    <property type="entry name" value="FAD-dep_Monooxygenase_BioMet"/>
</dbReference>
<dbReference type="Gene3D" id="3.50.50.60">
    <property type="entry name" value="FAD/NAD(P)-binding domain"/>
    <property type="match status" value="1"/>
</dbReference>
<dbReference type="EMBL" id="BEGY01000069">
    <property type="protein sequence ID" value="GAX81684.1"/>
    <property type="molecule type" value="Genomic_DNA"/>
</dbReference>
<evidence type="ECO:0000313" key="3">
    <source>
        <dbReference type="EMBL" id="GAX81684.1"/>
    </source>
</evidence>
<dbReference type="InterPro" id="IPR036188">
    <property type="entry name" value="FAD/NAD-bd_sf"/>
</dbReference>
<evidence type="ECO:0008006" key="5">
    <source>
        <dbReference type="Google" id="ProtNLM"/>
    </source>
</evidence>
<keyword evidence="2" id="KW-0503">Monooxygenase</keyword>
<dbReference type="PANTHER" id="PTHR13789">
    <property type="entry name" value="MONOOXYGENASE"/>
    <property type="match status" value="1"/>
</dbReference>
<protein>
    <recommendedName>
        <fullName evidence="5">FAD-binding domain-containing protein</fullName>
    </recommendedName>
</protein>
<reference evidence="3 4" key="1">
    <citation type="submission" date="2017-08" db="EMBL/GenBank/DDBJ databases">
        <title>Acidophilic green algal genome provides insights into adaptation to an acidic environment.</title>
        <authorList>
            <person name="Hirooka S."/>
            <person name="Hirose Y."/>
            <person name="Kanesaki Y."/>
            <person name="Higuchi S."/>
            <person name="Fujiwara T."/>
            <person name="Onuma R."/>
            <person name="Era A."/>
            <person name="Ohbayashi R."/>
            <person name="Uzuka A."/>
            <person name="Nozaki H."/>
            <person name="Yoshikawa H."/>
            <person name="Miyagishima S.Y."/>
        </authorList>
    </citation>
    <scope>NUCLEOTIDE SEQUENCE [LARGE SCALE GENOMIC DNA]</scope>
    <source>
        <strain evidence="3 4">NIES-2499</strain>
    </source>
</reference>
<dbReference type="SUPFAM" id="SSF51905">
    <property type="entry name" value="FAD/NAD(P)-binding domain"/>
    <property type="match status" value="1"/>
</dbReference>
<comment type="caution">
    <text evidence="3">The sequence shown here is derived from an EMBL/GenBank/DDBJ whole genome shotgun (WGS) entry which is preliminary data.</text>
</comment>
<name>A0A250XF16_9CHLO</name>
<gene>
    <name evidence="3" type="ORF">CEUSTIGMA_g9112.t1</name>
</gene>
<sequence>MGLCRRAADVRPEWYGKGRVVIIGDAAHPMRPTGQDVVIVDSKQGLYCSSGPCAFKAKQNAPLNGFKMGVNQGLEDALQLAKCIQDAGGTFDLLDKFRESRVERLRPIMYGVETAGKAAYQKSSIVASRDTAVNSKELVQMNPTDFEAFLYNGANFEPLVVAKA</sequence>
<dbReference type="PANTHER" id="PTHR13789:SF309">
    <property type="entry name" value="PUTATIVE (AFU_ORTHOLOGUE AFUA_6G14510)-RELATED"/>
    <property type="match status" value="1"/>
</dbReference>
<dbReference type="STRING" id="1157962.A0A250XF16"/>
<accession>A0A250XF16</accession>
<dbReference type="AlphaFoldDB" id="A0A250XF16"/>
<evidence type="ECO:0000256" key="2">
    <source>
        <dbReference type="ARBA" id="ARBA00023033"/>
    </source>
</evidence>
<keyword evidence="1" id="KW-0560">Oxidoreductase</keyword>
<evidence type="ECO:0000313" key="4">
    <source>
        <dbReference type="Proteomes" id="UP000232323"/>
    </source>
</evidence>
<keyword evidence="4" id="KW-1185">Reference proteome</keyword>